<comment type="similarity">
    <text evidence="1">Belongs to the PPR family. P subfamily.</text>
</comment>
<proteinExistence type="inferred from homology"/>
<dbReference type="Gene3D" id="1.25.40.10">
    <property type="entry name" value="Tetratricopeptide repeat domain"/>
    <property type="match status" value="9"/>
</dbReference>
<reference evidence="4" key="1">
    <citation type="submission" date="2023-08" db="EMBL/GenBank/DDBJ databases">
        <title>A de novo genome assembly of Solanum verrucosum Schlechtendal, a Mexican diploid species geographically isolated from the other diploid A-genome species in potato relatives.</title>
        <authorList>
            <person name="Hosaka K."/>
        </authorList>
    </citation>
    <scope>NUCLEOTIDE SEQUENCE</scope>
    <source>
        <tissue evidence="4">Young leaves</tissue>
    </source>
</reference>
<dbReference type="PANTHER" id="PTHR47933:SF45">
    <property type="entry name" value="PENTACOTRIPEPTIDE-REPEAT REGION OF PRORP DOMAIN-CONTAINING PROTEIN"/>
    <property type="match status" value="1"/>
</dbReference>
<evidence type="ECO:0000256" key="3">
    <source>
        <dbReference type="PROSITE-ProRule" id="PRU00708"/>
    </source>
</evidence>
<accession>A0AAF0TC95</accession>
<dbReference type="Proteomes" id="UP001234989">
    <property type="component" value="Chromosome 1"/>
</dbReference>
<dbReference type="EMBL" id="CP133612">
    <property type="protein sequence ID" value="WMV12008.1"/>
    <property type="molecule type" value="Genomic_DNA"/>
</dbReference>
<dbReference type="InterPro" id="IPR011990">
    <property type="entry name" value="TPR-like_helical_dom_sf"/>
</dbReference>
<dbReference type="PROSITE" id="PS51375">
    <property type="entry name" value="PPR"/>
    <property type="match status" value="19"/>
</dbReference>
<feature type="repeat" description="PPR" evidence="3">
    <location>
        <begin position="836"/>
        <end position="870"/>
    </location>
</feature>
<organism evidence="4 5">
    <name type="scientific">Solanum verrucosum</name>
    <dbReference type="NCBI Taxonomy" id="315347"/>
    <lineage>
        <taxon>Eukaryota</taxon>
        <taxon>Viridiplantae</taxon>
        <taxon>Streptophyta</taxon>
        <taxon>Embryophyta</taxon>
        <taxon>Tracheophyta</taxon>
        <taxon>Spermatophyta</taxon>
        <taxon>Magnoliopsida</taxon>
        <taxon>eudicotyledons</taxon>
        <taxon>Gunneridae</taxon>
        <taxon>Pentapetalae</taxon>
        <taxon>asterids</taxon>
        <taxon>lamiids</taxon>
        <taxon>Solanales</taxon>
        <taxon>Solanaceae</taxon>
        <taxon>Solanoideae</taxon>
        <taxon>Solaneae</taxon>
        <taxon>Solanum</taxon>
    </lineage>
</organism>
<keyword evidence="5" id="KW-1185">Reference proteome</keyword>
<gene>
    <name evidence="4" type="ORF">MTR67_005393</name>
</gene>
<evidence type="ECO:0000313" key="4">
    <source>
        <dbReference type="EMBL" id="WMV12008.1"/>
    </source>
</evidence>
<dbReference type="GO" id="GO:0003729">
    <property type="term" value="F:mRNA binding"/>
    <property type="evidence" value="ECO:0007669"/>
    <property type="project" value="TreeGrafter"/>
</dbReference>
<dbReference type="SUPFAM" id="SSF48452">
    <property type="entry name" value="TPR-like"/>
    <property type="match status" value="1"/>
</dbReference>
<dbReference type="Pfam" id="PF12854">
    <property type="entry name" value="PPR_1"/>
    <property type="match status" value="1"/>
</dbReference>
<feature type="repeat" description="PPR" evidence="3">
    <location>
        <begin position="1080"/>
        <end position="1114"/>
    </location>
</feature>
<feature type="repeat" description="PPR" evidence="3">
    <location>
        <begin position="491"/>
        <end position="525"/>
    </location>
</feature>
<feature type="repeat" description="PPR" evidence="3">
    <location>
        <begin position="556"/>
        <end position="590"/>
    </location>
</feature>
<dbReference type="Pfam" id="PF13668">
    <property type="entry name" value="Ferritin_2"/>
    <property type="match status" value="1"/>
</dbReference>
<feature type="repeat" description="PPR" evidence="3">
    <location>
        <begin position="419"/>
        <end position="449"/>
    </location>
</feature>
<feature type="repeat" description="PPR" evidence="3">
    <location>
        <begin position="456"/>
        <end position="490"/>
    </location>
</feature>
<evidence type="ECO:0000256" key="1">
    <source>
        <dbReference type="ARBA" id="ARBA00007626"/>
    </source>
</evidence>
<dbReference type="PANTHER" id="PTHR47933">
    <property type="entry name" value="PENTATRICOPEPTIDE REPEAT-CONTAINING PROTEIN 1, MITOCHONDRIAL"/>
    <property type="match status" value="1"/>
</dbReference>
<evidence type="ECO:0000313" key="5">
    <source>
        <dbReference type="Proteomes" id="UP001234989"/>
    </source>
</evidence>
<name>A0AAF0TC95_SOLVR</name>
<feature type="repeat" description="PPR" evidence="3">
    <location>
        <begin position="384"/>
        <end position="418"/>
    </location>
</feature>
<feature type="repeat" description="PPR" evidence="3">
    <location>
        <begin position="731"/>
        <end position="765"/>
    </location>
</feature>
<feature type="repeat" description="PPR" evidence="3">
    <location>
        <begin position="905"/>
        <end position="939"/>
    </location>
</feature>
<keyword evidence="2" id="KW-0677">Repeat</keyword>
<feature type="repeat" description="PPR" evidence="3">
    <location>
        <begin position="1045"/>
        <end position="1079"/>
    </location>
</feature>
<feature type="repeat" description="PPR" evidence="3">
    <location>
        <begin position="661"/>
        <end position="695"/>
    </location>
</feature>
<dbReference type="Pfam" id="PF01535">
    <property type="entry name" value="PPR"/>
    <property type="match status" value="2"/>
</dbReference>
<protein>
    <recommendedName>
        <fullName evidence="6">Pentatricopeptide repeat-containing protein</fullName>
    </recommendedName>
</protein>
<dbReference type="InterPro" id="IPR051240">
    <property type="entry name" value="Mito_RNA-Proc/Resp"/>
</dbReference>
<feature type="repeat" description="PPR" evidence="3">
    <location>
        <begin position="1115"/>
        <end position="1149"/>
    </location>
</feature>
<feature type="repeat" description="PPR" evidence="3">
    <location>
        <begin position="696"/>
        <end position="730"/>
    </location>
</feature>
<evidence type="ECO:0000256" key="2">
    <source>
        <dbReference type="ARBA" id="ARBA00022737"/>
    </source>
</evidence>
<feature type="repeat" description="PPR" evidence="3">
    <location>
        <begin position="591"/>
        <end position="625"/>
    </location>
</feature>
<feature type="repeat" description="PPR" evidence="3">
    <location>
        <begin position="766"/>
        <end position="800"/>
    </location>
</feature>
<feature type="repeat" description="PPR" evidence="3">
    <location>
        <begin position="940"/>
        <end position="974"/>
    </location>
</feature>
<dbReference type="Pfam" id="PF13041">
    <property type="entry name" value="PPR_2"/>
    <property type="match status" value="10"/>
</dbReference>
<evidence type="ECO:0008006" key="6">
    <source>
        <dbReference type="Google" id="ProtNLM"/>
    </source>
</evidence>
<dbReference type="InterPro" id="IPR002885">
    <property type="entry name" value="PPR_rpt"/>
</dbReference>
<feature type="repeat" description="PPR" evidence="3">
    <location>
        <begin position="801"/>
        <end position="835"/>
    </location>
</feature>
<dbReference type="NCBIfam" id="TIGR00756">
    <property type="entry name" value="PPR"/>
    <property type="match status" value="18"/>
</dbReference>
<feature type="repeat" description="PPR" evidence="3">
    <location>
        <begin position="1010"/>
        <end position="1044"/>
    </location>
</feature>
<sequence length="1375" mass="154486">MFCISLSQNLLCPTGTPKVGLPVTKEDIDLLQFSENLEFLEAEYFLWAVHGYGLDIVAPELAMGGPPPIGVRKANLDFFTSNIINEFAMQEVGHLRALRSKVGGLPRPLMDLSSRHFAHLFDEAFGYKLQPPFDPYRDSLNFMLSCYALPYAALVGYVGTNPLIQGYESKRLLAGLLGVESGQDAMIRMYLYERAGKVVYPYRHTVAEFTIHISNLRNRLAMCGIKDEGLFVPWQLGAENRTTTNILSADFYSLSQWRTPEEILRIMYNTVDRQDKEPPSALRCYLIAAQNMPPILFIGNAHRAMETFSSMRNYNLVPDLPSWNRLLHHFNSAGLVDQVIILYSDMLACGVASNVVTRNIVVHSLCKVGKLEKALELLRENESDTVTYNTLIWGFCRIGFVEMGFGLVSDMLKKGIFFDTITCNILIKGYCDKGLLYNAESVMEMLSDKHRGVCKDVVGFNTLIHGYCKAVEMSGGFEMMERMKREGLSPDIVTYNTLINGFGIMGDFDAANCIMDELLDSNENVNVSYVGDEEKHDYDDGENKGLVVGDLGLEPNTITYTTLISKYVKWFQFEKAFATYEEMTRLGFFYDIVTYNSLIHGLCKNERFHEAKLLLDEMRRVGVDPNHVTYSIFIHHLYKNMAEKVAANFQSQIVIRGVPFDVVLFTSLINGLFKVGKSREAKDVFQTLLKSNITPNHITYTALVDGHCKSGDLKSVEILLQQMEQKGVLPNVVTFSSVINGYAKSGMVEAAIEIMRKMVSINVNPNVFTYNTLIDGCFKAGKHDMALALYEEMQSNGVEENEFLLDTFLNNLKKLGKMDEAEAIFMDMVSKGLSPDHVNYTSLMDGLFKKGKESDALQLVEEMKEKKICFDTIACNVLLNGLLGIGQYEVQSVYAEIRKLGLVPDIQTFNSLIDAYCKEGKLESAVKVWVEMKSSGIMPNSITCNILVKGLCEVGDIEKAMDLLTDVVTIGFRPSPAIHKIVLDAASGHTRADIILRMHERLVGMGLKLDQTVHNTVIAVLCKLGMTRKAMSVLENMRERGFSADTTTYNAFIRGYCKSYQFQKVFATYSEMLAKGVPPNVATYNTMLASLSAVGLMNEAADLFNEMKGRGFVPNANTYDILVSGHGKIGNKKESIKLYCEMITKGFVPRTSTYNVLIFDFAKAGKMRQAQELMHEMQVRGVIPNSSTYDILLVGWCKLSKRPELERSLRLSCRSESQHDESLKQSFEEKSAVEAKCQNMYEPWNIVVLPHLVSRSTFQSGLDVKGYVRVGCSPALVGEWTGPTFEWYYPSKGLTHKILKGNSKKGSKDAKPIIRTGTCKRFFNTFHPPQIGKDDDDNNEDVVDSTAFMLCCRTRIRYSKNALLLEDLTQTCLYF</sequence>
<feature type="repeat" description="PPR" evidence="3">
    <location>
        <begin position="1150"/>
        <end position="1184"/>
    </location>
</feature>